<feature type="domain" description="DUF4062" evidence="1">
    <location>
        <begin position="5"/>
        <end position="77"/>
    </location>
</feature>
<dbReference type="EMBL" id="FPKR01000011">
    <property type="protein sequence ID" value="SFZ77998.1"/>
    <property type="molecule type" value="Genomic_DNA"/>
</dbReference>
<evidence type="ECO:0000259" key="1">
    <source>
        <dbReference type="Pfam" id="PF13271"/>
    </source>
</evidence>
<dbReference type="AlphaFoldDB" id="A0A1K2HMI0"/>
<gene>
    <name evidence="2" type="ORF">SAMN02745887_02703</name>
</gene>
<dbReference type="OrthoDB" id="72299at2"/>
<name>A0A1K2HMI0_9NEIS</name>
<protein>
    <recommendedName>
        <fullName evidence="1">DUF4062 domain-containing protein</fullName>
    </recommendedName>
</protein>
<evidence type="ECO:0000313" key="3">
    <source>
        <dbReference type="Proteomes" id="UP000186513"/>
    </source>
</evidence>
<sequence>MPSPKIFVSSTCYDLGAVREQLRNFLFDLGYDPILSEYSDILYDPRTHTHTSCLQEVPGADMVVLIVGSRFGGKAVPEALNSVSLERISNAGFDVSAIENISNLSVTQLEVLKAVESQVPVFAFVDEKVWHDHLVFEKNKDLVGQIRFPSIEKPETAKYTFEFINFLKSRIRGNSVVSFSKIEDIENHLRKQWASLFQRLLRESREKEYESRRMFGIAEQIEDLKTAVLSTIANTQSREIARGAIKYRRLVDFLMGLRLADISIILRGGMNFEELLKRAGIVQTLEVDPRDRERFFGRTILVKDDGTFYELRFPIEFLNEIGADWLAFVSMPEDSRRVIYEALSDSERMGAGLLRYRKSKFEEYHRNADIQPELYNVHTAA</sequence>
<evidence type="ECO:0000313" key="2">
    <source>
        <dbReference type="EMBL" id="SFZ77998.1"/>
    </source>
</evidence>
<dbReference type="Proteomes" id="UP000186513">
    <property type="component" value="Unassembled WGS sequence"/>
</dbReference>
<dbReference type="Pfam" id="PF13271">
    <property type="entry name" value="DUF4062"/>
    <property type="match status" value="1"/>
</dbReference>
<accession>A0A1K2HMI0</accession>
<dbReference type="RefSeq" id="WP_072429212.1">
    <property type="nucleotide sequence ID" value="NZ_FPKR01000011.1"/>
</dbReference>
<keyword evidence="3" id="KW-1185">Reference proteome</keyword>
<organism evidence="2 3">
    <name type="scientific">Chitinimonas taiwanensis DSM 18899</name>
    <dbReference type="NCBI Taxonomy" id="1121279"/>
    <lineage>
        <taxon>Bacteria</taxon>
        <taxon>Pseudomonadati</taxon>
        <taxon>Pseudomonadota</taxon>
        <taxon>Betaproteobacteria</taxon>
        <taxon>Neisseriales</taxon>
        <taxon>Chitinibacteraceae</taxon>
        <taxon>Chitinimonas</taxon>
    </lineage>
</organism>
<reference evidence="2 3" key="1">
    <citation type="submission" date="2016-11" db="EMBL/GenBank/DDBJ databases">
        <authorList>
            <person name="Jaros S."/>
            <person name="Januszkiewicz K."/>
            <person name="Wedrychowicz H."/>
        </authorList>
    </citation>
    <scope>NUCLEOTIDE SEQUENCE [LARGE SCALE GENOMIC DNA]</scope>
    <source>
        <strain evidence="2 3">DSM 18899</strain>
    </source>
</reference>
<proteinExistence type="predicted"/>
<dbReference type="InterPro" id="IPR025139">
    <property type="entry name" value="DUF4062"/>
</dbReference>